<keyword evidence="6 9" id="KW-1015">Disulfide bond</keyword>
<dbReference type="InterPro" id="IPR016187">
    <property type="entry name" value="CTDL_fold"/>
</dbReference>
<keyword evidence="3 11" id="KW-0732">Signal</keyword>
<accession>A0A7N8X9M1</accession>
<comment type="subcellular location">
    <subcellularLocation>
        <location evidence="1">Membrane</location>
        <topology evidence="1">Single-pass membrane protein</topology>
    </subcellularLocation>
</comment>
<evidence type="ECO:0000313" key="14">
    <source>
        <dbReference type="Proteomes" id="UP000261640"/>
    </source>
</evidence>
<feature type="chain" id="PRO_5030554562" evidence="11">
    <location>
        <begin position="23"/>
        <end position="165"/>
    </location>
</feature>
<evidence type="ECO:0000256" key="3">
    <source>
        <dbReference type="ARBA" id="ARBA00022729"/>
    </source>
</evidence>
<dbReference type="Proteomes" id="UP000261640">
    <property type="component" value="Unplaced"/>
</dbReference>
<dbReference type="Ensembl" id="ENSMAMT00000039537.1">
    <property type="protein sequence ID" value="ENSMAMP00000049210.1"/>
    <property type="gene ID" value="ENSMAMG00000025607.1"/>
</dbReference>
<dbReference type="InterPro" id="IPR000538">
    <property type="entry name" value="Link_dom"/>
</dbReference>
<dbReference type="GO" id="GO:0004888">
    <property type="term" value="F:transmembrane signaling receptor activity"/>
    <property type="evidence" value="ECO:0007669"/>
    <property type="project" value="TreeGrafter"/>
</dbReference>
<evidence type="ECO:0000256" key="10">
    <source>
        <dbReference type="SAM" id="Phobius"/>
    </source>
</evidence>
<dbReference type="GO" id="GO:0005540">
    <property type="term" value="F:hyaluronic acid binding"/>
    <property type="evidence" value="ECO:0007669"/>
    <property type="project" value="InterPro"/>
</dbReference>
<feature type="signal peptide" evidence="11">
    <location>
        <begin position="1"/>
        <end position="22"/>
    </location>
</feature>
<evidence type="ECO:0000256" key="11">
    <source>
        <dbReference type="SAM" id="SignalP"/>
    </source>
</evidence>
<keyword evidence="2 10" id="KW-0812">Transmembrane</keyword>
<sequence>MEKRKTICVLLLFPVFPAVNQSIAGVFQVSYLNDLHQPSYGFNASEARRLCLFLGVTIASKAQVQEALRRGLETCRFGWTDEHLAVIPRIKPLTVCGQNQIGLVTWRATVTHPFDAFCFNESGMTFSILSFLLFKKKNITRKVALITSTCALLLVAVIFVVYLKL</sequence>
<dbReference type="SUPFAM" id="SSF56436">
    <property type="entry name" value="C-type lectin-like"/>
    <property type="match status" value="1"/>
</dbReference>
<dbReference type="PRINTS" id="PR01265">
    <property type="entry name" value="LINKMODULE"/>
</dbReference>
<evidence type="ECO:0000256" key="6">
    <source>
        <dbReference type="ARBA" id="ARBA00023157"/>
    </source>
</evidence>
<evidence type="ECO:0000256" key="4">
    <source>
        <dbReference type="ARBA" id="ARBA00022989"/>
    </source>
</evidence>
<keyword evidence="7" id="KW-0675">Receptor</keyword>
<keyword evidence="4 10" id="KW-1133">Transmembrane helix</keyword>
<dbReference type="PANTHER" id="PTHR10225">
    <property type="entry name" value="HYALURONAN RECEPTOR"/>
    <property type="match status" value="1"/>
</dbReference>
<dbReference type="InterPro" id="IPR043210">
    <property type="entry name" value="CD44_antigen-like"/>
</dbReference>
<feature type="transmembrane region" description="Helical" evidence="10">
    <location>
        <begin position="114"/>
        <end position="134"/>
    </location>
</feature>
<dbReference type="GeneTree" id="ENSGT00530000063822"/>
<protein>
    <submittedName>
        <fullName evidence="13">Lymphatic vessel endothelial hyaluronic receptor 1a</fullName>
    </submittedName>
</protein>
<name>A0A7N8X9M1_9TELE</name>
<keyword evidence="8" id="KW-0325">Glycoprotein</keyword>
<evidence type="ECO:0000256" key="5">
    <source>
        <dbReference type="ARBA" id="ARBA00023136"/>
    </source>
</evidence>
<dbReference type="PANTHER" id="PTHR10225:SF2">
    <property type="entry name" value="LYMPHATIC VESSEL ENDOTHELIAL HYALURONIC ACID RECEPTOR 1"/>
    <property type="match status" value="1"/>
</dbReference>
<dbReference type="Pfam" id="PF00193">
    <property type="entry name" value="Xlink"/>
    <property type="match status" value="1"/>
</dbReference>
<evidence type="ECO:0000256" key="1">
    <source>
        <dbReference type="ARBA" id="ARBA00004167"/>
    </source>
</evidence>
<reference evidence="13" key="1">
    <citation type="submission" date="2025-08" db="UniProtKB">
        <authorList>
            <consortium name="Ensembl"/>
        </authorList>
    </citation>
    <scope>IDENTIFICATION</scope>
</reference>
<proteinExistence type="predicted"/>
<dbReference type="GO" id="GO:0005886">
    <property type="term" value="C:plasma membrane"/>
    <property type="evidence" value="ECO:0007669"/>
    <property type="project" value="TreeGrafter"/>
</dbReference>
<evidence type="ECO:0000256" key="9">
    <source>
        <dbReference type="PROSITE-ProRule" id="PRU00323"/>
    </source>
</evidence>
<reference evidence="13" key="2">
    <citation type="submission" date="2025-09" db="UniProtKB">
        <authorList>
            <consortium name="Ensembl"/>
        </authorList>
    </citation>
    <scope>IDENTIFICATION</scope>
</reference>
<dbReference type="PROSITE" id="PS01241">
    <property type="entry name" value="LINK_1"/>
    <property type="match status" value="1"/>
</dbReference>
<evidence type="ECO:0000313" key="13">
    <source>
        <dbReference type="Ensembl" id="ENSMAMP00000049210.1"/>
    </source>
</evidence>
<dbReference type="InterPro" id="IPR016186">
    <property type="entry name" value="C-type_lectin-like/link_sf"/>
</dbReference>
<dbReference type="Gene3D" id="3.10.100.10">
    <property type="entry name" value="Mannose-Binding Protein A, subunit A"/>
    <property type="match status" value="1"/>
</dbReference>
<evidence type="ECO:0000256" key="2">
    <source>
        <dbReference type="ARBA" id="ARBA00022692"/>
    </source>
</evidence>
<evidence type="ECO:0000256" key="7">
    <source>
        <dbReference type="ARBA" id="ARBA00023170"/>
    </source>
</evidence>
<dbReference type="PROSITE" id="PS50963">
    <property type="entry name" value="LINK_2"/>
    <property type="match status" value="1"/>
</dbReference>
<dbReference type="SMART" id="SM00445">
    <property type="entry name" value="LINK"/>
    <property type="match status" value="1"/>
</dbReference>
<organism evidence="13 14">
    <name type="scientific">Mastacembelus armatus</name>
    <name type="common">zig-zag eel</name>
    <dbReference type="NCBI Taxonomy" id="205130"/>
    <lineage>
        <taxon>Eukaryota</taxon>
        <taxon>Metazoa</taxon>
        <taxon>Chordata</taxon>
        <taxon>Craniata</taxon>
        <taxon>Vertebrata</taxon>
        <taxon>Euteleostomi</taxon>
        <taxon>Actinopterygii</taxon>
        <taxon>Neopterygii</taxon>
        <taxon>Teleostei</taxon>
        <taxon>Neoteleostei</taxon>
        <taxon>Acanthomorphata</taxon>
        <taxon>Anabantaria</taxon>
        <taxon>Synbranchiformes</taxon>
        <taxon>Mastacembelidae</taxon>
        <taxon>Mastacembelus</taxon>
    </lineage>
</organism>
<dbReference type="AlphaFoldDB" id="A0A7N8X9M1"/>
<keyword evidence="5 10" id="KW-0472">Membrane</keyword>
<evidence type="ECO:0000259" key="12">
    <source>
        <dbReference type="PROSITE" id="PS50963"/>
    </source>
</evidence>
<feature type="disulfide bond" evidence="9">
    <location>
        <begin position="75"/>
        <end position="96"/>
    </location>
</feature>
<comment type="caution">
    <text evidence="9">Lacks conserved residue(s) required for the propagation of feature annotation.</text>
</comment>
<feature type="domain" description="Link" evidence="12">
    <location>
        <begin position="25"/>
        <end position="120"/>
    </location>
</feature>
<evidence type="ECO:0000256" key="8">
    <source>
        <dbReference type="ARBA" id="ARBA00023180"/>
    </source>
</evidence>
<feature type="transmembrane region" description="Helical" evidence="10">
    <location>
        <begin position="143"/>
        <end position="163"/>
    </location>
</feature>
<dbReference type="GO" id="GO:0007155">
    <property type="term" value="P:cell adhesion"/>
    <property type="evidence" value="ECO:0007669"/>
    <property type="project" value="InterPro"/>
</dbReference>
<keyword evidence="14" id="KW-1185">Reference proteome</keyword>